<evidence type="ECO:0000256" key="2">
    <source>
        <dbReference type="ARBA" id="ARBA00022475"/>
    </source>
</evidence>
<keyword evidence="4 6" id="KW-1133">Transmembrane helix</keyword>
<dbReference type="GO" id="GO:0022857">
    <property type="term" value="F:transmembrane transporter activity"/>
    <property type="evidence" value="ECO:0007669"/>
    <property type="project" value="InterPro"/>
</dbReference>
<evidence type="ECO:0000256" key="6">
    <source>
        <dbReference type="SAM" id="Phobius"/>
    </source>
</evidence>
<keyword evidence="2" id="KW-1003">Cell membrane</keyword>
<reference evidence="7 8" key="1">
    <citation type="submission" date="2015-03" db="EMBL/GenBank/DDBJ databases">
        <authorList>
            <person name="Murphy D."/>
        </authorList>
    </citation>
    <scope>NUCLEOTIDE SEQUENCE [LARGE SCALE GENOMIC DNA]</scope>
    <source>
        <strain evidence="7 8">OL-4</strain>
    </source>
</reference>
<keyword evidence="3 6" id="KW-0812">Transmembrane</keyword>
<comment type="subcellular location">
    <subcellularLocation>
        <location evidence="1">Cell membrane</location>
        <topology evidence="1">Multi-pass membrane protein</topology>
    </subcellularLocation>
</comment>
<dbReference type="RefSeq" id="WP_046495397.1">
    <property type="nucleotide sequence ID" value="NZ_CGIH01000005.1"/>
</dbReference>
<evidence type="ECO:0000313" key="8">
    <source>
        <dbReference type="Proteomes" id="UP000045545"/>
    </source>
</evidence>
<dbReference type="SUPFAM" id="SSF103481">
    <property type="entry name" value="Multidrug resistance efflux transporter EmrE"/>
    <property type="match status" value="1"/>
</dbReference>
<dbReference type="PANTHER" id="PTHR30561:SF9">
    <property type="entry name" value="4-AMINO-4-DEOXY-L-ARABINOSE-PHOSPHOUNDECAPRENOL FLIPPASE SUBUNIT ARNF-RELATED"/>
    <property type="match status" value="1"/>
</dbReference>
<feature type="transmembrane region" description="Helical" evidence="6">
    <location>
        <begin position="73"/>
        <end position="93"/>
    </location>
</feature>
<dbReference type="InterPro" id="IPR000390">
    <property type="entry name" value="Small_drug/metabolite_transptr"/>
</dbReference>
<dbReference type="Proteomes" id="UP000045545">
    <property type="component" value="Unassembled WGS sequence"/>
</dbReference>
<evidence type="ECO:0000256" key="4">
    <source>
        <dbReference type="ARBA" id="ARBA00022989"/>
    </source>
</evidence>
<proteinExistence type="predicted"/>
<evidence type="ECO:0000256" key="1">
    <source>
        <dbReference type="ARBA" id="ARBA00004651"/>
    </source>
</evidence>
<dbReference type="Gene3D" id="1.10.3730.20">
    <property type="match status" value="1"/>
</dbReference>
<sequence>MHPYFLIIISVVLGACGQVVLKMGTLKLSVAGLSLLEQFVKYFTSLPILAGLLLYTLSAVVWVFAIARVQLSIAYPMVASGYVLVVLLSYLLLHEPVSGLRILGLLIIVTGVIIIANS</sequence>
<dbReference type="PANTHER" id="PTHR30561">
    <property type="entry name" value="SMR FAMILY PROTON-DEPENDENT DRUG EFFLUX TRANSPORTER SUGE"/>
    <property type="match status" value="1"/>
</dbReference>
<dbReference type="EMBL" id="CGIH01000005">
    <property type="protein sequence ID" value="CFX11270.1"/>
    <property type="molecule type" value="Genomic_DNA"/>
</dbReference>
<keyword evidence="8" id="KW-1185">Reference proteome</keyword>
<dbReference type="InterPro" id="IPR037185">
    <property type="entry name" value="EmrE-like"/>
</dbReference>
<feature type="transmembrane region" description="Helical" evidence="6">
    <location>
        <begin position="99"/>
        <end position="116"/>
    </location>
</feature>
<dbReference type="OrthoDB" id="9156836at2"/>
<dbReference type="AlphaFoldDB" id="A0A0E4C7T6"/>
<evidence type="ECO:0000313" key="7">
    <source>
        <dbReference type="EMBL" id="CFX11270.1"/>
    </source>
</evidence>
<feature type="transmembrane region" description="Helical" evidence="6">
    <location>
        <begin position="45"/>
        <end position="66"/>
    </location>
</feature>
<dbReference type="GO" id="GO:0005886">
    <property type="term" value="C:plasma membrane"/>
    <property type="evidence" value="ECO:0007669"/>
    <property type="project" value="UniProtKB-SubCell"/>
</dbReference>
<gene>
    <name evidence="7" type="ORF">496</name>
</gene>
<evidence type="ECO:0000256" key="3">
    <source>
        <dbReference type="ARBA" id="ARBA00022692"/>
    </source>
</evidence>
<protein>
    <submittedName>
        <fullName evidence="7">Drug/metabolite transporter</fullName>
    </submittedName>
</protein>
<name>A0A0E4C7T6_9FIRM</name>
<dbReference type="STRING" id="690567.496"/>
<keyword evidence="5 6" id="KW-0472">Membrane</keyword>
<organism evidence="7 8">
    <name type="scientific">Syntrophomonas zehnderi OL-4</name>
    <dbReference type="NCBI Taxonomy" id="690567"/>
    <lineage>
        <taxon>Bacteria</taxon>
        <taxon>Bacillati</taxon>
        <taxon>Bacillota</taxon>
        <taxon>Clostridia</taxon>
        <taxon>Eubacteriales</taxon>
        <taxon>Syntrophomonadaceae</taxon>
        <taxon>Syntrophomonas</taxon>
    </lineage>
</organism>
<accession>A0A0E4C7T6</accession>
<evidence type="ECO:0000256" key="5">
    <source>
        <dbReference type="ARBA" id="ARBA00023136"/>
    </source>
</evidence>